<evidence type="ECO:0000256" key="1">
    <source>
        <dbReference type="SAM" id="MobiDB-lite"/>
    </source>
</evidence>
<reference evidence="3" key="1">
    <citation type="submission" date="2021-07" db="EMBL/GenBank/DDBJ databases">
        <authorList>
            <person name="Durling M."/>
        </authorList>
    </citation>
    <scope>NUCLEOTIDE SEQUENCE</scope>
</reference>
<dbReference type="AlphaFoldDB" id="A0A9N9LBG6"/>
<comment type="caution">
    <text evidence="3">The sequence shown here is derived from an EMBL/GenBank/DDBJ whole genome shotgun (WGS) entry which is preliminary data.</text>
</comment>
<evidence type="ECO:0000313" key="3">
    <source>
        <dbReference type="EMBL" id="CAG8961518.1"/>
    </source>
</evidence>
<evidence type="ECO:0000256" key="2">
    <source>
        <dbReference type="SAM" id="SignalP"/>
    </source>
</evidence>
<dbReference type="OrthoDB" id="10462890at2759"/>
<sequence>MLIPNFFAAAAILSNLAAAVPLPANDAVPFPLSERTAPPTIATEVVHEALHLSKRIRNSNSLLNKGFRFPWQKPKPETPWPRPNKKVLTILPRPYVGKPLPLYARPPNPGNPKYFPEKKKYAPGEALGIPANAPALGVPVKAAPLTKRTGAVDEDNTETLFARTVNLLGAVLKKGSCSKAPKSPKSPKCPVPVSEPRTHPYRGYIQLKNKGPNRQWNSEGAMGKRAVVDEDNTGTLFRRGLEKVAAALQQVASKPTKVPKVPKHLLKNKPKQHPKPQPEPQLPIYRGYIQHKVSGSNRPWNSAGVNGKRAVVDQDSSTVFE</sequence>
<proteinExistence type="predicted"/>
<feature type="compositionally biased region" description="Basic residues" evidence="1">
    <location>
        <begin position="260"/>
        <end position="274"/>
    </location>
</feature>
<feature type="compositionally biased region" description="Polar residues" evidence="1">
    <location>
        <begin position="293"/>
        <end position="304"/>
    </location>
</feature>
<feature type="signal peptide" evidence="2">
    <location>
        <begin position="1"/>
        <end position="19"/>
    </location>
</feature>
<feature type="region of interest" description="Disordered" evidence="1">
    <location>
        <begin position="251"/>
        <end position="321"/>
    </location>
</feature>
<organism evidence="3 4">
    <name type="scientific">Hymenoscyphus fraxineus</name>
    <dbReference type="NCBI Taxonomy" id="746836"/>
    <lineage>
        <taxon>Eukaryota</taxon>
        <taxon>Fungi</taxon>
        <taxon>Dikarya</taxon>
        <taxon>Ascomycota</taxon>
        <taxon>Pezizomycotina</taxon>
        <taxon>Leotiomycetes</taxon>
        <taxon>Helotiales</taxon>
        <taxon>Helotiaceae</taxon>
        <taxon>Hymenoscyphus</taxon>
    </lineage>
</organism>
<feature type="chain" id="PRO_5040305612" evidence="2">
    <location>
        <begin position="20"/>
        <end position="321"/>
    </location>
</feature>
<feature type="compositionally biased region" description="Low complexity" evidence="1">
    <location>
        <begin position="176"/>
        <end position="195"/>
    </location>
</feature>
<protein>
    <submittedName>
        <fullName evidence="3">Uncharacterized protein</fullName>
    </submittedName>
</protein>
<keyword evidence="2" id="KW-0732">Signal</keyword>
<evidence type="ECO:0000313" key="4">
    <source>
        <dbReference type="Proteomes" id="UP000696280"/>
    </source>
</evidence>
<dbReference type="EMBL" id="CAJVRL010000111">
    <property type="protein sequence ID" value="CAG8961518.1"/>
    <property type="molecule type" value="Genomic_DNA"/>
</dbReference>
<feature type="region of interest" description="Disordered" evidence="1">
    <location>
        <begin position="176"/>
        <end position="197"/>
    </location>
</feature>
<name>A0A9N9LBG6_9HELO</name>
<dbReference type="Proteomes" id="UP000696280">
    <property type="component" value="Unassembled WGS sequence"/>
</dbReference>
<keyword evidence="4" id="KW-1185">Reference proteome</keyword>
<gene>
    <name evidence="3" type="ORF">HYFRA_00013869</name>
</gene>
<accession>A0A9N9LBG6</accession>